<reference evidence="3 4" key="1">
    <citation type="journal article" date="2020" name="Cell">
        <title>Large-Scale Comparative Analyses of Tick Genomes Elucidate Their Genetic Diversity and Vector Capacities.</title>
        <authorList>
            <consortium name="Tick Genome and Microbiome Consortium (TIGMIC)"/>
            <person name="Jia N."/>
            <person name="Wang J."/>
            <person name="Shi W."/>
            <person name="Du L."/>
            <person name="Sun Y."/>
            <person name="Zhan W."/>
            <person name="Jiang J.F."/>
            <person name="Wang Q."/>
            <person name="Zhang B."/>
            <person name="Ji P."/>
            <person name="Bell-Sakyi L."/>
            <person name="Cui X.M."/>
            <person name="Yuan T.T."/>
            <person name="Jiang B.G."/>
            <person name="Yang W.F."/>
            <person name="Lam T.T."/>
            <person name="Chang Q.C."/>
            <person name="Ding S.J."/>
            <person name="Wang X.J."/>
            <person name="Zhu J.G."/>
            <person name="Ruan X.D."/>
            <person name="Zhao L."/>
            <person name="Wei J.T."/>
            <person name="Ye R.Z."/>
            <person name="Que T.C."/>
            <person name="Du C.H."/>
            <person name="Zhou Y.H."/>
            <person name="Cheng J.X."/>
            <person name="Dai P.F."/>
            <person name="Guo W.B."/>
            <person name="Han X.H."/>
            <person name="Huang E.J."/>
            <person name="Li L.F."/>
            <person name="Wei W."/>
            <person name="Gao Y.C."/>
            <person name="Liu J.Z."/>
            <person name="Shao H.Z."/>
            <person name="Wang X."/>
            <person name="Wang C.C."/>
            <person name="Yang T.C."/>
            <person name="Huo Q.B."/>
            <person name="Li W."/>
            <person name="Chen H.Y."/>
            <person name="Chen S.E."/>
            <person name="Zhou L.G."/>
            <person name="Ni X.B."/>
            <person name="Tian J.H."/>
            <person name="Sheng Y."/>
            <person name="Liu T."/>
            <person name="Pan Y.S."/>
            <person name="Xia L.Y."/>
            <person name="Li J."/>
            <person name="Zhao F."/>
            <person name="Cao W.C."/>
        </authorList>
    </citation>
    <scope>NUCLEOTIDE SEQUENCE [LARGE SCALE GENOMIC DNA]</scope>
    <source>
        <strain evidence="3">HaeL-2018</strain>
    </source>
</reference>
<sequence>MATNYDSVEPTGAVSRWSPSKKEKVKVAQPSVFGTCNNGMGGVDLLDQTANNYRIGIRSKKWRWVLFIQMLNISVVNAWKIHQMSSENRLDLLTVTRLLTRHLLRLGVQNRNQRRTPASVPTDSIFDPEGTAPGIWESSSDAKFVMCEPCGNAKSANALCAWSEDASKYFMKASRDRRSNGGRNDSATAHCTRSSTA</sequence>
<comment type="caution">
    <text evidence="3">The sequence shown here is derived from an EMBL/GenBank/DDBJ whole genome shotgun (WGS) entry which is preliminary data.</text>
</comment>
<accession>A0A9J6FMW0</accession>
<dbReference type="OrthoDB" id="6514097at2759"/>
<dbReference type="InterPro" id="IPR029526">
    <property type="entry name" value="PGBD"/>
</dbReference>
<feature type="region of interest" description="Disordered" evidence="1">
    <location>
        <begin position="1"/>
        <end position="22"/>
    </location>
</feature>
<evidence type="ECO:0000259" key="2">
    <source>
        <dbReference type="Pfam" id="PF13843"/>
    </source>
</evidence>
<gene>
    <name evidence="3" type="ORF">HPB48_002858</name>
</gene>
<evidence type="ECO:0000313" key="3">
    <source>
        <dbReference type="EMBL" id="KAH9367566.1"/>
    </source>
</evidence>
<proteinExistence type="predicted"/>
<organism evidence="3 4">
    <name type="scientific">Haemaphysalis longicornis</name>
    <name type="common">Bush tick</name>
    <dbReference type="NCBI Taxonomy" id="44386"/>
    <lineage>
        <taxon>Eukaryota</taxon>
        <taxon>Metazoa</taxon>
        <taxon>Ecdysozoa</taxon>
        <taxon>Arthropoda</taxon>
        <taxon>Chelicerata</taxon>
        <taxon>Arachnida</taxon>
        <taxon>Acari</taxon>
        <taxon>Parasitiformes</taxon>
        <taxon>Ixodida</taxon>
        <taxon>Ixodoidea</taxon>
        <taxon>Ixodidae</taxon>
        <taxon>Haemaphysalinae</taxon>
        <taxon>Haemaphysalis</taxon>
    </lineage>
</organism>
<dbReference type="VEuPathDB" id="VectorBase:HLOH_060294"/>
<keyword evidence="4" id="KW-1185">Reference proteome</keyword>
<feature type="compositionally biased region" description="Polar residues" evidence="1">
    <location>
        <begin position="181"/>
        <end position="197"/>
    </location>
</feature>
<evidence type="ECO:0000313" key="4">
    <source>
        <dbReference type="Proteomes" id="UP000821853"/>
    </source>
</evidence>
<dbReference type="Proteomes" id="UP000821853">
    <property type="component" value="Chromosome 2"/>
</dbReference>
<feature type="region of interest" description="Disordered" evidence="1">
    <location>
        <begin position="174"/>
        <end position="197"/>
    </location>
</feature>
<dbReference type="AlphaFoldDB" id="A0A9J6FMW0"/>
<protein>
    <recommendedName>
        <fullName evidence="2">PiggyBac transposable element-derived protein domain-containing protein</fullName>
    </recommendedName>
</protein>
<feature type="domain" description="PiggyBac transposable element-derived protein" evidence="2">
    <location>
        <begin position="15"/>
        <end position="79"/>
    </location>
</feature>
<dbReference type="EMBL" id="JABSTR010000004">
    <property type="protein sequence ID" value="KAH9367566.1"/>
    <property type="molecule type" value="Genomic_DNA"/>
</dbReference>
<dbReference type="PANTHER" id="PTHR47272">
    <property type="entry name" value="DDE_TNP_1_7 DOMAIN-CONTAINING PROTEIN"/>
    <property type="match status" value="1"/>
</dbReference>
<name>A0A9J6FMW0_HAELO</name>
<dbReference type="Pfam" id="PF13843">
    <property type="entry name" value="DDE_Tnp_1_7"/>
    <property type="match status" value="1"/>
</dbReference>
<evidence type="ECO:0000256" key="1">
    <source>
        <dbReference type="SAM" id="MobiDB-lite"/>
    </source>
</evidence>